<sequence>MQTPALAQTQQKYQKFIPHLRRTSFRRGSTKKQKPLRKSENDIREDTLRSCHLQQGRPASLIPTHALQDNPPGHNSKPFYEHNPRKQLVETGESQVVENGRCSLSVERTSALLIDRRCADFFQRGEKDATHIFGPLPEGVYFRYVALGRNWTEETKDASWGKRCSSLALQQEGPMRQFISRAM</sequence>
<accession>A0A4Y2IVJ8</accession>
<comment type="caution">
    <text evidence="2">The sequence shown here is derived from an EMBL/GenBank/DDBJ whole genome shotgun (WGS) entry which is preliminary data.</text>
</comment>
<evidence type="ECO:0000313" key="3">
    <source>
        <dbReference type="Proteomes" id="UP000499080"/>
    </source>
</evidence>
<keyword evidence="3" id="KW-1185">Reference proteome</keyword>
<organism evidence="2 3">
    <name type="scientific">Araneus ventricosus</name>
    <name type="common">Orbweaver spider</name>
    <name type="synonym">Epeira ventricosa</name>
    <dbReference type="NCBI Taxonomy" id="182803"/>
    <lineage>
        <taxon>Eukaryota</taxon>
        <taxon>Metazoa</taxon>
        <taxon>Ecdysozoa</taxon>
        <taxon>Arthropoda</taxon>
        <taxon>Chelicerata</taxon>
        <taxon>Arachnida</taxon>
        <taxon>Araneae</taxon>
        <taxon>Araneomorphae</taxon>
        <taxon>Entelegynae</taxon>
        <taxon>Araneoidea</taxon>
        <taxon>Araneidae</taxon>
        <taxon>Araneus</taxon>
    </lineage>
</organism>
<proteinExistence type="predicted"/>
<reference evidence="2 3" key="1">
    <citation type="journal article" date="2019" name="Sci. Rep.">
        <title>Orb-weaving spider Araneus ventricosus genome elucidates the spidroin gene catalogue.</title>
        <authorList>
            <person name="Kono N."/>
            <person name="Nakamura H."/>
            <person name="Ohtoshi R."/>
            <person name="Moran D.A.P."/>
            <person name="Shinohara A."/>
            <person name="Yoshida Y."/>
            <person name="Fujiwara M."/>
            <person name="Mori M."/>
            <person name="Tomita M."/>
            <person name="Arakawa K."/>
        </authorList>
    </citation>
    <scope>NUCLEOTIDE SEQUENCE [LARGE SCALE GENOMIC DNA]</scope>
</reference>
<gene>
    <name evidence="2" type="ORF">AVEN_48743_1</name>
</gene>
<dbReference type="Proteomes" id="UP000499080">
    <property type="component" value="Unassembled WGS sequence"/>
</dbReference>
<dbReference type="AlphaFoldDB" id="A0A4Y2IVJ8"/>
<dbReference type="EMBL" id="BGPR01002973">
    <property type="protein sequence ID" value="GBM81853.1"/>
    <property type="molecule type" value="Genomic_DNA"/>
</dbReference>
<protein>
    <submittedName>
        <fullName evidence="2">Uncharacterized protein</fullName>
    </submittedName>
</protein>
<feature type="region of interest" description="Disordered" evidence="1">
    <location>
        <begin position="21"/>
        <end position="45"/>
    </location>
</feature>
<evidence type="ECO:0000313" key="2">
    <source>
        <dbReference type="EMBL" id="GBM81853.1"/>
    </source>
</evidence>
<feature type="compositionally biased region" description="Basic residues" evidence="1">
    <location>
        <begin position="21"/>
        <end position="36"/>
    </location>
</feature>
<name>A0A4Y2IVJ8_ARAVE</name>
<evidence type="ECO:0000256" key="1">
    <source>
        <dbReference type="SAM" id="MobiDB-lite"/>
    </source>
</evidence>